<proteinExistence type="predicted"/>
<dbReference type="EMBL" id="JANIEX010000096">
    <property type="protein sequence ID" value="KAJ3573635.1"/>
    <property type="molecule type" value="Genomic_DNA"/>
</dbReference>
<evidence type="ECO:0000256" key="1">
    <source>
        <dbReference type="SAM" id="MobiDB-lite"/>
    </source>
</evidence>
<reference evidence="2" key="1">
    <citation type="submission" date="2022-07" db="EMBL/GenBank/DDBJ databases">
        <title>Genome Sequence of Leucocoprinus birnbaumii.</title>
        <authorList>
            <person name="Buettner E."/>
        </authorList>
    </citation>
    <scope>NUCLEOTIDE SEQUENCE</scope>
    <source>
        <strain evidence="2">VT141</strain>
    </source>
</reference>
<comment type="caution">
    <text evidence="2">The sequence shown here is derived from an EMBL/GenBank/DDBJ whole genome shotgun (WGS) entry which is preliminary data.</text>
</comment>
<keyword evidence="3" id="KW-1185">Reference proteome</keyword>
<protein>
    <recommendedName>
        <fullName evidence="4">F-box domain-containing protein</fullName>
    </recommendedName>
</protein>
<evidence type="ECO:0000313" key="3">
    <source>
        <dbReference type="Proteomes" id="UP001213000"/>
    </source>
</evidence>
<dbReference type="Proteomes" id="UP001213000">
    <property type="component" value="Unassembled WGS sequence"/>
</dbReference>
<sequence>MSSLAPRTRRAISAYPPRKNGLPEHFEHLEPNELNIEKSPNNSPHLEPAQNLGAMSRLPAELLAQVFEHCLLDDSFPLALSTPSLWTKLHIVYRDPSIDVPMASDWLQRSGCLPLSLSVSIDFNEKPAQEILDLICSHSSRWSHVRFEFRGLYCPPMYSLTLAENNTPLLRAFEFDARDISSANITPMISLLNFAPELREVTWVDDLADTRRLMELPLSRLTLLSITMTHGTLDYLELLDQCYNLEHIRITRPRPGDTRLLREPLVLSKLTSINIAYDLTAILDSLVLPALKHVRIHAEGQAGRSTGRSVGAGGGTAEGIGGGAWSPVSFLSLVERSSCTIESLWLDAPMTETCLAQCLEMTTLSLTKLTVASVTVTDKLLSSLTHSPVSSSSLLSIPSASPCSSSSSLPLCPSLQEISLNTPISSSPGVLLEMAQSRLIPNPDRRSHSFALHIWDGHKDLQSLESLRSEHSPLGTNYFSLGVLTPPRNALSNTAGFPSRPRLRRPLSGKRRTCQSR</sequence>
<name>A0AAD5W2I8_9AGAR</name>
<feature type="compositionally biased region" description="Basic residues" evidence="1">
    <location>
        <begin position="501"/>
        <end position="517"/>
    </location>
</feature>
<accession>A0AAD5W2I8</accession>
<organism evidence="2 3">
    <name type="scientific">Leucocoprinus birnbaumii</name>
    <dbReference type="NCBI Taxonomy" id="56174"/>
    <lineage>
        <taxon>Eukaryota</taxon>
        <taxon>Fungi</taxon>
        <taxon>Dikarya</taxon>
        <taxon>Basidiomycota</taxon>
        <taxon>Agaricomycotina</taxon>
        <taxon>Agaricomycetes</taxon>
        <taxon>Agaricomycetidae</taxon>
        <taxon>Agaricales</taxon>
        <taxon>Agaricineae</taxon>
        <taxon>Agaricaceae</taxon>
        <taxon>Leucocoprinus</taxon>
    </lineage>
</organism>
<feature type="region of interest" description="Disordered" evidence="1">
    <location>
        <begin position="1"/>
        <end position="25"/>
    </location>
</feature>
<dbReference type="AlphaFoldDB" id="A0AAD5W2I8"/>
<feature type="region of interest" description="Disordered" evidence="1">
    <location>
        <begin position="492"/>
        <end position="517"/>
    </location>
</feature>
<evidence type="ECO:0000313" key="2">
    <source>
        <dbReference type="EMBL" id="KAJ3573635.1"/>
    </source>
</evidence>
<evidence type="ECO:0008006" key="4">
    <source>
        <dbReference type="Google" id="ProtNLM"/>
    </source>
</evidence>
<gene>
    <name evidence="2" type="ORF">NP233_g2300</name>
</gene>